<dbReference type="Proteomes" id="UP000279089">
    <property type="component" value="Unassembled WGS sequence"/>
</dbReference>
<dbReference type="PANTHER" id="PTHR35145:SF1">
    <property type="entry name" value="CYTOPLASMIC PROTEIN"/>
    <property type="match status" value="1"/>
</dbReference>
<dbReference type="Gene3D" id="3.90.1150.30">
    <property type="match status" value="1"/>
</dbReference>
<dbReference type="RefSeq" id="WP_120518370.1">
    <property type="nucleotide sequence ID" value="NZ_QXZY01000012.1"/>
</dbReference>
<protein>
    <recommendedName>
        <fullName evidence="3">MmcQ/YjbR family DNA-binding protein</fullName>
    </recommendedName>
</protein>
<gene>
    <name evidence="1" type="ORF">EG028_21660</name>
</gene>
<dbReference type="PANTHER" id="PTHR35145">
    <property type="entry name" value="CYTOPLASMIC PROTEIN-RELATED"/>
    <property type="match status" value="1"/>
</dbReference>
<dbReference type="InterPro" id="IPR038056">
    <property type="entry name" value="YjbR-like_sf"/>
</dbReference>
<dbReference type="OrthoDB" id="9789813at2"/>
<dbReference type="Pfam" id="PF04237">
    <property type="entry name" value="YjbR"/>
    <property type="match status" value="1"/>
</dbReference>
<dbReference type="AlphaFoldDB" id="A0A3N4M7A1"/>
<dbReference type="InterPro" id="IPR058532">
    <property type="entry name" value="YjbR/MT2646/Rv2570-like"/>
</dbReference>
<name>A0A3N4M7A1_9BACT</name>
<evidence type="ECO:0008006" key="3">
    <source>
        <dbReference type="Google" id="ProtNLM"/>
    </source>
</evidence>
<dbReference type="EMBL" id="RMBX01000012">
    <property type="protein sequence ID" value="RPD39221.1"/>
    <property type="molecule type" value="Genomic_DNA"/>
</dbReference>
<accession>A0A3N4M7A1</accession>
<reference evidence="2" key="1">
    <citation type="submission" date="2018-11" db="EMBL/GenBank/DDBJ databases">
        <title>Chitinophaga lutea sp.nov., isolate from arsenic contaminated soil.</title>
        <authorList>
            <person name="Zong Y."/>
        </authorList>
    </citation>
    <scope>NUCLEOTIDE SEQUENCE [LARGE SCALE GENOMIC DNA]</scope>
    <source>
        <strain evidence="2">YLT18</strain>
    </source>
</reference>
<dbReference type="SUPFAM" id="SSF142906">
    <property type="entry name" value="YjbR-like"/>
    <property type="match status" value="1"/>
</dbReference>
<comment type="caution">
    <text evidence="1">The sequence shown here is derived from an EMBL/GenBank/DDBJ whole genome shotgun (WGS) entry which is preliminary data.</text>
</comment>
<organism evidence="1 2">
    <name type="scientific">Chitinophaga barathri</name>
    <dbReference type="NCBI Taxonomy" id="1647451"/>
    <lineage>
        <taxon>Bacteria</taxon>
        <taxon>Pseudomonadati</taxon>
        <taxon>Bacteroidota</taxon>
        <taxon>Chitinophagia</taxon>
        <taxon>Chitinophagales</taxon>
        <taxon>Chitinophagaceae</taxon>
        <taxon>Chitinophaga</taxon>
    </lineage>
</organism>
<evidence type="ECO:0000313" key="1">
    <source>
        <dbReference type="EMBL" id="RPD39221.1"/>
    </source>
</evidence>
<sequence>MVDTLRSICGKFPGVTEDIKWGADLCFCVGAKMFCVVGIEAPHYFSFKCSPENFEELTERENIIPAPYMAKHLWVSVRKSSAVKKDELKQLLEESYNLVKSKLPKKVQEQLGK</sequence>
<keyword evidence="2" id="KW-1185">Reference proteome</keyword>
<evidence type="ECO:0000313" key="2">
    <source>
        <dbReference type="Proteomes" id="UP000279089"/>
    </source>
</evidence>
<dbReference type="InterPro" id="IPR007351">
    <property type="entry name" value="YjbR"/>
</dbReference>
<proteinExistence type="predicted"/>